<reference evidence="1 2" key="1">
    <citation type="submission" date="2020-08" db="EMBL/GenBank/DDBJ databases">
        <title>Functional genomics of gut bacteria from endangered species of beetles.</title>
        <authorList>
            <person name="Carlos-Shanley C."/>
        </authorList>
    </citation>
    <scope>NUCLEOTIDE SEQUENCE [LARGE SCALE GENOMIC DNA]</scope>
    <source>
        <strain evidence="1 2">S00192</strain>
    </source>
</reference>
<evidence type="ECO:0000313" key="2">
    <source>
        <dbReference type="Proteomes" id="UP000556201"/>
    </source>
</evidence>
<name>A0A7W9L511_BREVE</name>
<accession>A0A7W9L511</accession>
<evidence type="ECO:0000313" key="1">
    <source>
        <dbReference type="EMBL" id="MBB5770906.1"/>
    </source>
</evidence>
<dbReference type="Proteomes" id="UP000556201">
    <property type="component" value="Unassembled WGS sequence"/>
</dbReference>
<dbReference type="EMBL" id="JACHLJ010000001">
    <property type="protein sequence ID" value="MBB5770906.1"/>
    <property type="molecule type" value="Genomic_DNA"/>
</dbReference>
<sequence>MIVQPKPVPPDDVLSSRIAGEQYDNAVEAWGEEGWARVSRLCRFFDTMGMRGLDCPPPPRPG</sequence>
<comment type="caution">
    <text evidence="1">The sequence shown here is derived from an EMBL/GenBank/DDBJ whole genome shotgun (WGS) entry which is preliminary data.</text>
</comment>
<gene>
    <name evidence="1" type="ORF">HNP47_000875</name>
</gene>
<proteinExistence type="predicted"/>
<protein>
    <submittedName>
        <fullName evidence="1">Uncharacterized protein</fullName>
    </submittedName>
</protein>
<organism evidence="1 2">
    <name type="scientific">Brevundimonas vesicularis</name>
    <name type="common">Pseudomonas vesicularis</name>
    <dbReference type="NCBI Taxonomy" id="41276"/>
    <lineage>
        <taxon>Bacteria</taxon>
        <taxon>Pseudomonadati</taxon>
        <taxon>Pseudomonadota</taxon>
        <taxon>Alphaproteobacteria</taxon>
        <taxon>Caulobacterales</taxon>
        <taxon>Caulobacteraceae</taxon>
        <taxon>Brevundimonas</taxon>
    </lineage>
</organism>
<dbReference type="AlphaFoldDB" id="A0A7W9L511"/>